<dbReference type="Proteomes" id="UP000235916">
    <property type="component" value="Unassembled WGS sequence"/>
</dbReference>
<organism evidence="1 2">
    <name type="scientific">Kinneretia aquatilis</name>
    <dbReference type="NCBI Taxonomy" id="2070761"/>
    <lineage>
        <taxon>Bacteria</taxon>
        <taxon>Pseudomonadati</taxon>
        <taxon>Pseudomonadota</taxon>
        <taxon>Betaproteobacteria</taxon>
        <taxon>Burkholderiales</taxon>
        <taxon>Sphaerotilaceae</taxon>
        <taxon>Roseateles</taxon>
    </lineage>
</organism>
<protein>
    <submittedName>
        <fullName evidence="1">Uncharacterized protein</fullName>
    </submittedName>
</protein>
<dbReference type="AlphaFoldDB" id="A0A2N8L3K7"/>
<sequence>MVTGLSAVLLLMACSELGAGTGQISQRIGEITRDPSAQQVDLAKLTSFGWDRVYQFEPGSTRDAICDFIHAGRNVCGRVIRYPAVPADHQALVFALGPQLTHVELHALAHGRLELKQEAGGLPKSRATLRIRRLSLGTAQEQIVLEPQ</sequence>
<reference evidence="1 2" key="1">
    <citation type="submission" date="2018-01" db="EMBL/GenBank/DDBJ databases">
        <title>Draft genome sequence of Paucibacter aquatile CR182 isolated from freshwater of the Nakdong River.</title>
        <authorList>
            <person name="Choi A."/>
            <person name="Chung E.J."/>
        </authorList>
    </citation>
    <scope>NUCLEOTIDE SEQUENCE [LARGE SCALE GENOMIC DNA]</scope>
    <source>
        <strain evidence="1 2">CR182</strain>
    </source>
</reference>
<proteinExistence type="predicted"/>
<gene>
    <name evidence="1" type="ORF">C1O66_02565</name>
</gene>
<evidence type="ECO:0000313" key="1">
    <source>
        <dbReference type="EMBL" id="PND40282.1"/>
    </source>
</evidence>
<name>A0A2N8L3K7_9BURK</name>
<accession>A0A2N8L3K7</accession>
<evidence type="ECO:0000313" key="2">
    <source>
        <dbReference type="Proteomes" id="UP000235916"/>
    </source>
</evidence>
<keyword evidence="2" id="KW-1185">Reference proteome</keyword>
<comment type="caution">
    <text evidence="1">The sequence shown here is derived from an EMBL/GenBank/DDBJ whole genome shotgun (WGS) entry which is preliminary data.</text>
</comment>
<dbReference type="EMBL" id="POSP01000001">
    <property type="protein sequence ID" value="PND40282.1"/>
    <property type="molecule type" value="Genomic_DNA"/>
</dbReference>